<gene>
    <name evidence="1" type="ORF">A2943_02245</name>
</gene>
<accession>A0A1F4XG96</accession>
<comment type="caution">
    <text evidence="1">The sequence shown here is derived from an EMBL/GenBank/DDBJ whole genome shotgun (WGS) entry which is preliminary data.</text>
</comment>
<evidence type="ECO:0000313" key="1">
    <source>
        <dbReference type="EMBL" id="OGC80692.1"/>
    </source>
</evidence>
<dbReference type="Proteomes" id="UP000176185">
    <property type="component" value="Unassembled WGS sequence"/>
</dbReference>
<dbReference type="Pfam" id="PF07963">
    <property type="entry name" value="N_methyl"/>
    <property type="match status" value="1"/>
</dbReference>
<organism evidence="1 2">
    <name type="scientific">Candidatus Adlerbacteria bacterium RIFCSPLOWO2_01_FULL_51_16</name>
    <dbReference type="NCBI Taxonomy" id="1797243"/>
    <lineage>
        <taxon>Bacteria</taxon>
        <taxon>Candidatus Adleribacteriota</taxon>
    </lineage>
</organism>
<evidence type="ECO:0008006" key="3">
    <source>
        <dbReference type="Google" id="ProtNLM"/>
    </source>
</evidence>
<name>A0A1F4XG96_9BACT</name>
<dbReference type="STRING" id="1797243.A2943_02245"/>
<protein>
    <recommendedName>
        <fullName evidence="3">Type II secretion system protein GspI C-terminal domain-containing protein</fullName>
    </recommendedName>
</protein>
<proteinExistence type="predicted"/>
<reference evidence="1 2" key="1">
    <citation type="journal article" date="2016" name="Nat. Commun.">
        <title>Thousands of microbial genomes shed light on interconnected biogeochemical processes in an aquifer system.</title>
        <authorList>
            <person name="Anantharaman K."/>
            <person name="Brown C.T."/>
            <person name="Hug L.A."/>
            <person name="Sharon I."/>
            <person name="Castelle C.J."/>
            <person name="Probst A.J."/>
            <person name="Thomas B.C."/>
            <person name="Singh A."/>
            <person name="Wilkins M.J."/>
            <person name="Karaoz U."/>
            <person name="Brodie E.L."/>
            <person name="Williams K.H."/>
            <person name="Hubbard S.S."/>
            <person name="Banfield J.F."/>
        </authorList>
    </citation>
    <scope>NUCLEOTIDE SEQUENCE [LARGE SCALE GENOMIC DNA]</scope>
</reference>
<dbReference type="InterPro" id="IPR012902">
    <property type="entry name" value="N_methyl_site"/>
</dbReference>
<evidence type="ECO:0000313" key="2">
    <source>
        <dbReference type="Proteomes" id="UP000176185"/>
    </source>
</evidence>
<dbReference type="AlphaFoldDB" id="A0A1F4XG96"/>
<dbReference type="EMBL" id="MEWX01000014">
    <property type="protein sequence ID" value="OGC80692.1"/>
    <property type="molecule type" value="Genomic_DNA"/>
</dbReference>
<sequence>MISSFKKIIKQSRGFTLVETLVAVLLLTTAIVGPITIASKGLTASVVAKDQITAFFLAQDAVENVRFIRESNRLGGYAWLAGLDGSPNGGLTTGDATCQSNNCCVDSNGSRSCYMDSRLGTVASCAGTCSTPLRYDATNGYFLTTGGGSPTAQNFRRTVKIINNPGGSTPNEATVIVTVTWNYNIASGITRSVEVRETLFNWQ</sequence>